<evidence type="ECO:0000313" key="3">
    <source>
        <dbReference type="Proteomes" id="UP001629392"/>
    </source>
</evidence>
<proteinExistence type="predicted"/>
<feature type="region of interest" description="Disordered" evidence="1">
    <location>
        <begin position="1"/>
        <end position="65"/>
    </location>
</feature>
<evidence type="ECO:0000256" key="1">
    <source>
        <dbReference type="SAM" id="MobiDB-lite"/>
    </source>
</evidence>
<comment type="caution">
    <text evidence="2">The sequence shown here is derived from an EMBL/GenBank/DDBJ whole genome shotgun (WGS) entry which is preliminary data.</text>
</comment>
<gene>
    <name evidence="2" type="ORF">PQQ73_18135</name>
</gene>
<keyword evidence="3" id="KW-1185">Reference proteome</keyword>
<name>A0ABW9EGT7_9BURK</name>
<dbReference type="Proteomes" id="UP001629392">
    <property type="component" value="Unassembled WGS sequence"/>
</dbReference>
<organism evidence="2 3">
    <name type="scientific">Paraburkholderia strydomiana</name>
    <dbReference type="NCBI Taxonomy" id="1245417"/>
    <lineage>
        <taxon>Bacteria</taxon>
        <taxon>Pseudomonadati</taxon>
        <taxon>Pseudomonadota</taxon>
        <taxon>Betaproteobacteria</taxon>
        <taxon>Burkholderiales</taxon>
        <taxon>Burkholderiaceae</taxon>
        <taxon>Paraburkholderia</taxon>
    </lineage>
</organism>
<dbReference type="EMBL" id="JAQQCL010000013">
    <property type="protein sequence ID" value="MFM0718253.1"/>
    <property type="molecule type" value="Genomic_DNA"/>
</dbReference>
<evidence type="ECO:0008006" key="4">
    <source>
        <dbReference type="Google" id="ProtNLM"/>
    </source>
</evidence>
<evidence type="ECO:0000313" key="2">
    <source>
        <dbReference type="EMBL" id="MFM0718253.1"/>
    </source>
</evidence>
<sequence>MKQPGLDDRHRDENGRIEQKHGNTKNKNLPQPIPGFGPETTLKTMRDKTGETSERGIRAAVKRKR</sequence>
<feature type="compositionally biased region" description="Basic and acidic residues" evidence="1">
    <location>
        <begin position="1"/>
        <end position="21"/>
    </location>
</feature>
<reference evidence="2 3" key="1">
    <citation type="journal article" date="2024" name="Chem. Sci.">
        <title>Discovery of megapolipeptins by genome mining of a Burkholderiales bacteria collection.</title>
        <authorList>
            <person name="Paulo B.S."/>
            <person name="Recchia M.J.J."/>
            <person name="Lee S."/>
            <person name="Fergusson C.H."/>
            <person name="Romanowski S.B."/>
            <person name="Hernandez A."/>
            <person name="Krull N."/>
            <person name="Liu D.Y."/>
            <person name="Cavanagh H."/>
            <person name="Bos A."/>
            <person name="Gray C.A."/>
            <person name="Murphy B.T."/>
            <person name="Linington R.G."/>
            <person name="Eustaquio A.S."/>
        </authorList>
    </citation>
    <scope>NUCLEOTIDE SEQUENCE [LARGE SCALE GENOMIC DNA]</scope>
    <source>
        <strain evidence="2 3">RL17-350-BIC-E</strain>
    </source>
</reference>
<protein>
    <recommendedName>
        <fullName evidence="4">Transposase</fullName>
    </recommendedName>
</protein>
<dbReference type="RefSeq" id="WP_408154128.1">
    <property type="nucleotide sequence ID" value="NZ_JAQQCL010000013.1"/>
</dbReference>
<accession>A0ABW9EGT7</accession>
<feature type="compositionally biased region" description="Basic and acidic residues" evidence="1">
    <location>
        <begin position="44"/>
        <end position="57"/>
    </location>
</feature>